<dbReference type="Pfam" id="PF00583">
    <property type="entry name" value="Acetyltransf_1"/>
    <property type="match status" value="1"/>
</dbReference>
<keyword evidence="3" id="KW-1185">Reference proteome</keyword>
<dbReference type="EC" id="2.3.-.-" evidence="2"/>
<dbReference type="InterPro" id="IPR016181">
    <property type="entry name" value="Acyl_CoA_acyltransferase"/>
</dbReference>
<dbReference type="Proteomes" id="UP001595660">
    <property type="component" value="Unassembled WGS sequence"/>
</dbReference>
<evidence type="ECO:0000313" key="2">
    <source>
        <dbReference type="EMBL" id="MFC3478027.1"/>
    </source>
</evidence>
<accession>A0ABD5NG20</accession>
<dbReference type="InterPro" id="IPR000182">
    <property type="entry name" value="GNAT_dom"/>
</dbReference>
<dbReference type="SUPFAM" id="SSF55729">
    <property type="entry name" value="Acyl-CoA N-acyltransferases (Nat)"/>
    <property type="match status" value="1"/>
</dbReference>
<reference evidence="2 3" key="1">
    <citation type="journal article" date="2019" name="Int. J. Syst. Evol. Microbiol.">
        <title>The Global Catalogue of Microorganisms (GCM) 10K type strain sequencing project: providing services to taxonomists for standard genome sequencing and annotation.</title>
        <authorList>
            <consortium name="The Broad Institute Genomics Platform"/>
            <consortium name="The Broad Institute Genome Sequencing Center for Infectious Disease"/>
            <person name="Wu L."/>
            <person name="Ma J."/>
        </authorList>
    </citation>
    <scope>NUCLEOTIDE SEQUENCE [LARGE SCALE GENOMIC DNA]</scope>
    <source>
        <strain evidence="2 3">CGMCC 1.12562</strain>
    </source>
</reference>
<gene>
    <name evidence="2" type="ORF">ACFOKC_09855</name>
</gene>
<dbReference type="RefSeq" id="WP_232570855.1">
    <property type="nucleotide sequence ID" value="NZ_CP089466.1"/>
</dbReference>
<keyword evidence="2" id="KW-0012">Acyltransferase</keyword>
<dbReference type="CDD" id="cd04301">
    <property type="entry name" value="NAT_SF"/>
    <property type="match status" value="1"/>
</dbReference>
<name>A0ABD5NG20_9EURY</name>
<dbReference type="AlphaFoldDB" id="A0ABD5NG20"/>
<evidence type="ECO:0000313" key="3">
    <source>
        <dbReference type="Proteomes" id="UP001595660"/>
    </source>
</evidence>
<comment type="caution">
    <text evidence="2">The sequence shown here is derived from an EMBL/GenBank/DDBJ whole genome shotgun (WGS) entry which is preliminary data.</text>
</comment>
<evidence type="ECO:0000259" key="1">
    <source>
        <dbReference type="PROSITE" id="PS51186"/>
    </source>
</evidence>
<feature type="domain" description="N-acetyltransferase" evidence="1">
    <location>
        <begin position="30"/>
        <end position="179"/>
    </location>
</feature>
<organism evidence="2 3">
    <name type="scientific">Halobacterium litoreum</name>
    <dbReference type="NCBI Taxonomy" id="2039234"/>
    <lineage>
        <taxon>Archaea</taxon>
        <taxon>Methanobacteriati</taxon>
        <taxon>Methanobacteriota</taxon>
        <taxon>Stenosarchaea group</taxon>
        <taxon>Halobacteria</taxon>
        <taxon>Halobacteriales</taxon>
        <taxon>Halobacteriaceae</taxon>
        <taxon>Halobacterium</taxon>
    </lineage>
</organism>
<dbReference type="EMBL" id="JBHRWN010000002">
    <property type="protein sequence ID" value="MFC3478027.1"/>
    <property type="molecule type" value="Genomic_DNA"/>
</dbReference>
<dbReference type="Gene3D" id="3.40.630.30">
    <property type="match status" value="1"/>
</dbReference>
<dbReference type="PANTHER" id="PTHR43617">
    <property type="entry name" value="L-AMINO ACID N-ACETYLTRANSFERASE"/>
    <property type="match status" value="1"/>
</dbReference>
<keyword evidence="2" id="KW-0808">Transferase</keyword>
<dbReference type="GO" id="GO:0016746">
    <property type="term" value="F:acyltransferase activity"/>
    <property type="evidence" value="ECO:0007669"/>
    <property type="project" value="UniProtKB-KW"/>
</dbReference>
<proteinExistence type="predicted"/>
<sequence length="179" mass="20064">MVGERVYPEEVAEEFPRPPVSFADREARDIELRAFDEPDGEGFGALVEMYVDFDPADRAQGVPPVGEERVREWLNTLLSQDGFDVVAWHGDRVAGHATLVPDDEETYELAIFVHQDYQGAGIGTRLIEALLGYGQSEGANLVWLTVERWNRPAVALYEKVGFETASAESFEMEMAIRLN</sequence>
<dbReference type="GeneID" id="69118974"/>
<dbReference type="PROSITE" id="PS51186">
    <property type="entry name" value="GNAT"/>
    <property type="match status" value="1"/>
</dbReference>
<dbReference type="InterPro" id="IPR050276">
    <property type="entry name" value="MshD_Acetyltransferase"/>
</dbReference>
<dbReference type="PANTHER" id="PTHR43617:SF34">
    <property type="entry name" value="PUTATIVE-RELATED"/>
    <property type="match status" value="1"/>
</dbReference>
<protein>
    <submittedName>
        <fullName evidence="2">GNAT family N-acetyltransferase</fullName>
        <ecNumber evidence="2">2.3.-.-</ecNumber>
    </submittedName>
</protein>